<dbReference type="Proteomes" id="UP001060085">
    <property type="component" value="Linkage Group LG03"/>
</dbReference>
<accession>A0ACC0BM35</accession>
<name>A0ACC0BM35_CATRO</name>
<reference evidence="2" key="1">
    <citation type="journal article" date="2023" name="Nat. Plants">
        <title>Single-cell RNA sequencing provides a high-resolution roadmap for understanding the multicellular compartmentation of specialized metabolism.</title>
        <authorList>
            <person name="Sun S."/>
            <person name="Shen X."/>
            <person name="Li Y."/>
            <person name="Li Y."/>
            <person name="Wang S."/>
            <person name="Li R."/>
            <person name="Zhang H."/>
            <person name="Shen G."/>
            <person name="Guo B."/>
            <person name="Wei J."/>
            <person name="Xu J."/>
            <person name="St-Pierre B."/>
            <person name="Chen S."/>
            <person name="Sun C."/>
        </authorList>
    </citation>
    <scope>NUCLEOTIDE SEQUENCE [LARGE SCALE GENOMIC DNA]</scope>
</reference>
<keyword evidence="2" id="KW-1185">Reference proteome</keyword>
<proteinExistence type="predicted"/>
<evidence type="ECO:0000313" key="2">
    <source>
        <dbReference type="Proteomes" id="UP001060085"/>
    </source>
</evidence>
<organism evidence="1 2">
    <name type="scientific">Catharanthus roseus</name>
    <name type="common">Madagascar periwinkle</name>
    <name type="synonym">Vinca rosea</name>
    <dbReference type="NCBI Taxonomy" id="4058"/>
    <lineage>
        <taxon>Eukaryota</taxon>
        <taxon>Viridiplantae</taxon>
        <taxon>Streptophyta</taxon>
        <taxon>Embryophyta</taxon>
        <taxon>Tracheophyta</taxon>
        <taxon>Spermatophyta</taxon>
        <taxon>Magnoliopsida</taxon>
        <taxon>eudicotyledons</taxon>
        <taxon>Gunneridae</taxon>
        <taxon>Pentapetalae</taxon>
        <taxon>asterids</taxon>
        <taxon>lamiids</taxon>
        <taxon>Gentianales</taxon>
        <taxon>Apocynaceae</taxon>
        <taxon>Rauvolfioideae</taxon>
        <taxon>Vinceae</taxon>
        <taxon>Catharanthinae</taxon>
        <taxon>Catharanthus</taxon>
    </lineage>
</organism>
<comment type="caution">
    <text evidence="1">The sequence shown here is derived from an EMBL/GenBank/DDBJ whole genome shotgun (WGS) entry which is preliminary data.</text>
</comment>
<dbReference type="EMBL" id="CM044703">
    <property type="protein sequence ID" value="KAI5673648.1"/>
    <property type="molecule type" value="Genomic_DNA"/>
</dbReference>
<gene>
    <name evidence="1" type="ORF">M9H77_14012</name>
</gene>
<sequence length="181" mass="20128">MLILHYSLCFHRTLFFCSSFPPKINQKASVLGIEWSCCKGFVNRRCSSSSLVVCAVDKESDFEVDPVKAREALRELDDQLQSIAQKQIDPPKVRASRLTSSTRDQNKEGIGYDTEISGTFLTYAASGLLLFTIFYNILFVTVIKPAIDGPDMMEDISSIISIEKAAPSEQFSSKRGTSVEP</sequence>
<protein>
    <submittedName>
        <fullName evidence="1">Uncharacterized protein</fullName>
    </submittedName>
</protein>
<evidence type="ECO:0000313" key="1">
    <source>
        <dbReference type="EMBL" id="KAI5673648.1"/>
    </source>
</evidence>